<evidence type="ECO:0000313" key="2">
    <source>
        <dbReference type="EMBL" id="MDS0280598.1"/>
    </source>
</evidence>
<proteinExistence type="predicted"/>
<protein>
    <submittedName>
        <fullName evidence="2">Histidine kinase</fullName>
    </submittedName>
</protein>
<gene>
    <name evidence="2" type="ORF">NDI86_00590</name>
</gene>
<evidence type="ECO:0000259" key="1">
    <source>
        <dbReference type="Pfam" id="PF10069"/>
    </source>
</evidence>
<sequence length="261" mass="28452">MLSSLAECIDTAPRTEKALVTVNRQGPDTLLSLLRRAFENQGVSLGDVYVPEGDDDVVLLVEDGRVTATSPMAQLRDTFLLVNTDYYRTGPNLLDERAVPDVLAGLSDVEFHVRGFPASAKEKLVLVVISRLIEGRALSAAEGTYHVGFQYLARLDAEGGTRAVHERLAETALDVHIYGGREHGSRVADALDATVHAAGGEELRRSWFVVYEPPDGGPEHIALVAVLVGDNEWRAVWTESRELVEETAAYLETALQSGTRD</sequence>
<feature type="domain" description="DICT" evidence="1">
    <location>
        <begin position="118"/>
        <end position="214"/>
    </location>
</feature>
<keyword evidence="2" id="KW-0418">Kinase</keyword>
<dbReference type="Pfam" id="PF10069">
    <property type="entry name" value="DICT"/>
    <property type="match status" value="1"/>
</dbReference>
<name>A0ABU2FIM5_9EURY</name>
<evidence type="ECO:0000313" key="3">
    <source>
        <dbReference type="Proteomes" id="UP001268864"/>
    </source>
</evidence>
<dbReference type="GO" id="GO:0016301">
    <property type="term" value="F:kinase activity"/>
    <property type="evidence" value="ECO:0007669"/>
    <property type="project" value="UniProtKB-KW"/>
</dbReference>
<keyword evidence="2" id="KW-0808">Transferase</keyword>
<comment type="caution">
    <text evidence="2">The sequence shown here is derived from an EMBL/GenBank/DDBJ whole genome shotgun (WGS) entry which is preliminary data.</text>
</comment>
<reference evidence="2 3" key="1">
    <citation type="submission" date="2022-06" db="EMBL/GenBank/DDBJ databases">
        <title>Halomicroarcula sp. a new haloarchaeum isolate from saline soil.</title>
        <authorList>
            <person name="Strakova D."/>
            <person name="Galisteo C."/>
            <person name="Sanchez-Porro C."/>
            <person name="Ventosa A."/>
        </authorList>
    </citation>
    <scope>NUCLEOTIDE SEQUENCE [LARGE SCALE GENOMIC DNA]</scope>
    <source>
        <strain evidence="2 3">S3CR25-11</strain>
    </source>
</reference>
<dbReference type="Proteomes" id="UP001268864">
    <property type="component" value="Unassembled WGS sequence"/>
</dbReference>
<dbReference type="InterPro" id="IPR019278">
    <property type="entry name" value="DICT_dom"/>
</dbReference>
<organism evidence="2 3">
    <name type="scientific">Haloarcula onubensis</name>
    <dbReference type="NCBI Taxonomy" id="2950539"/>
    <lineage>
        <taxon>Archaea</taxon>
        <taxon>Methanobacteriati</taxon>
        <taxon>Methanobacteriota</taxon>
        <taxon>Stenosarchaea group</taxon>
        <taxon>Halobacteria</taxon>
        <taxon>Halobacteriales</taxon>
        <taxon>Haloarculaceae</taxon>
        <taxon>Haloarcula</taxon>
    </lineage>
</organism>
<accession>A0ABU2FIM5</accession>
<keyword evidence="3" id="KW-1185">Reference proteome</keyword>
<dbReference type="EMBL" id="JAMQOS010000001">
    <property type="protein sequence ID" value="MDS0280598.1"/>
    <property type="molecule type" value="Genomic_DNA"/>
</dbReference>
<dbReference type="RefSeq" id="WP_310898447.1">
    <property type="nucleotide sequence ID" value="NZ_JAMQOS010000001.1"/>
</dbReference>